<feature type="domain" description="Surface lipoprotein assembly modifier C-terminal" evidence="2">
    <location>
        <begin position="151"/>
        <end position="431"/>
    </location>
</feature>
<keyword evidence="1" id="KW-0732">Signal</keyword>
<dbReference type="InterPro" id="IPR007655">
    <property type="entry name" value="Slam_C"/>
</dbReference>
<gene>
    <name evidence="3" type="ORF">EV700_3026</name>
</gene>
<dbReference type="Proteomes" id="UP000292423">
    <property type="component" value="Unassembled WGS sequence"/>
</dbReference>
<evidence type="ECO:0000256" key="1">
    <source>
        <dbReference type="SAM" id="SignalP"/>
    </source>
</evidence>
<dbReference type="EMBL" id="SHKX01000016">
    <property type="protein sequence ID" value="RZU36814.1"/>
    <property type="molecule type" value="Genomic_DNA"/>
</dbReference>
<evidence type="ECO:0000313" key="4">
    <source>
        <dbReference type="Proteomes" id="UP000292423"/>
    </source>
</evidence>
<evidence type="ECO:0000259" key="2">
    <source>
        <dbReference type="Pfam" id="PF04575"/>
    </source>
</evidence>
<dbReference type="Pfam" id="PF14559">
    <property type="entry name" value="TPR_19"/>
    <property type="match status" value="1"/>
</dbReference>
<feature type="chain" id="PRO_5020899169" evidence="1">
    <location>
        <begin position="21"/>
        <end position="436"/>
    </location>
</feature>
<proteinExistence type="predicted"/>
<dbReference type="AlphaFoldDB" id="A0A4Q7YJ04"/>
<dbReference type="InterPro" id="IPR011990">
    <property type="entry name" value="TPR-like_helical_dom_sf"/>
</dbReference>
<evidence type="ECO:0000313" key="3">
    <source>
        <dbReference type="EMBL" id="RZU36814.1"/>
    </source>
</evidence>
<keyword evidence="4" id="KW-1185">Reference proteome</keyword>
<comment type="caution">
    <text evidence="3">The sequence shown here is derived from an EMBL/GenBank/DDBJ whole genome shotgun (WGS) entry which is preliminary data.</text>
</comment>
<dbReference type="RefSeq" id="WP_130415323.1">
    <property type="nucleotide sequence ID" value="NZ_SHKX01000016.1"/>
</dbReference>
<dbReference type="SUPFAM" id="SSF48452">
    <property type="entry name" value="TPR-like"/>
    <property type="match status" value="1"/>
</dbReference>
<accession>A0A4Q7YJ04</accession>
<dbReference type="Pfam" id="PF04575">
    <property type="entry name" value="SlipAM"/>
    <property type="match status" value="1"/>
</dbReference>
<dbReference type="OrthoDB" id="5614121at2"/>
<reference evidence="3 4" key="1">
    <citation type="submission" date="2019-02" db="EMBL/GenBank/DDBJ databases">
        <title>Genomic Encyclopedia of Type Strains, Phase IV (KMG-IV): sequencing the most valuable type-strain genomes for metagenomic binning, comparative biology and taxonomic classification.</title>
        <authorList>
            <person name="Goeker M."/>
        </authorList>
    </citation>
    <scope>NUCLEOTIDE SEQUENCE [LARGE SCALE GENOMIC DNA]</scope>
    <source>
        <strain evidence="3 4">DSM 105135</strain>
    </source>
</reference>
<name>A0A4Q7YJ04_9GAMM</name>
<organism evidence="3 4">
    <name type="scientific">Fluviicoccus keumensis</name>
    <dbReference type="NCBI Taxonomy" id="1435465"/>
    <lineage>
        <taxon>Bacteria</taxon>
        <taxon>Pseudomonadati</taxon>
        <taxon>Pseudomonadota</taxon>
        <taxon>Gammaproteobacteria</taxon>
        <taxon>Moraxellales</taxon>
        <taxon>Moraxellaceae</taxon>
        <taxon>Fluviicoccus</taxon>
    </lineage>
</organism>
<dbReference type="Gene3D" id="1.25.40.10">
    <property type="entry name" value="Tetratricopeptide repeat domain"/>
    <property type="match status" value="1"/>
</dbReference>
<feature type="signal peptide" evidence="1">
    <location>
        <begin position="1"/>
        <end position="20"/>
    </location>
</feature>
<sequence>MRLRTVPLALSLAICPPLFADDLLQQANALIASQKAAEAVNLLAPVEDERAGDPAFDYLMGVARLESGDPSQAVFALERCLAVEPDNGPCRVQIARAHLAIGETANARVELETIQGSNPPPQVQQLVSQYLGTVGTLEKQRKEQFNSYIQLGLGHDSNTNSATDRQQVALPGFNNILFTVNPVSRQQDSMLLQGQYSASYFNRVSPTLTVLGEGNVLVRGYPDSADYAYSVLDVGGGAAVDRGNHQFLGKLQLQTMRLGGSPYRNLTGVLGQYQYGMGGNARLALWAQLGLLRYDQSSRDANRTTLGAAFSNGLDMKYAPVFFVSAYGGQERTRDSASDSASQDFFGLRAGGSLTLSRSLKLNGSLSNEQRNYVGVFPNYGRARDDQETSLNLGMAWQFAPAISLQPAVTFTRNDSNITLTDYERHVISLDIRFDL</sequence>
<protein>
    <submittedName>
        <fullName evidence="3">Uncharacterized protein DUF560</fullName>
    </submittedName>
</protein>